<proteinExistence type="inferred from homology"/>
<keyword evidence="5 10" id="KW-0812">Transmembrane</keyword>
<comment type="subcellular location">
    <subcellularLocation>
        <location evidence="10">Cell membrane</location>
        <topology evidence="10">Multi-pass membrane protein</topology>
    </subcellularLocation>
</comment>
<dbReference type="UniPathway" id="UPA00148"/>
<organism evidence="11 14">
    <name type="scientific">Clostridium pasteurianum DSM 525 = ATCC 6013</name>
    <dbReference type="NCBI Taxonomy" id="1262449"/>
    <lineage>
        <taxon>Bacteria</taxon>
        <taxon>Bacillati</taxon>
        <taxon>Bacillota</taxon>
        <taxon>Clostridia</taxon>
        <taxon>Eubacteriales</taxon>
        <taxon>Clostridiaceae</taxon>
        <taxon>Clostridium</taxon>
    </lineage>
</organism>
<gene>
    <name evidence="10 11" type="primary">cbiN</name>
    <name evidence="11" type="ORF">CLPA_c12480</name>
    <name evidence="12" type="ORF">CP6013_01905</name>
</gene>
<keyword evidence="9 10" id="KW-0170">Cobalt</keyword>
<keyword evidence="7 10" id="KW-0406">Ion transport</keyword>
<accession>A0A0H3J615</accession>
<evidence type="ECO:0000256" key="9">
    <source>
        <dbReference type="ARBA" id="ARBA00023285"/>
    </source>
</evidence>
<dbReference type="NCBIfam" id="NF002780">
    <property type="entry name" value="PRK02898.1"/>
    <property type="match status" value="1"/>
</dbReference>
<dbReference type="InterPro" id="IPR003705">
    <property type="entry name" value="CbiN"/>
</dbReference>
<comment type="function">
    <text evidence="10">Part of the energy-coupling factor (ECF) transporter complex CbiMNOQ involved in cobalt import.</text>
</comment>
<protein>
    <recommendedName>
        <fullName evidence="10">Cobalt transport protein CbiN</fullName>
    </recommendedName>
    <alternativeName>
        <fullName evidence="10">Energy-coupling factor transporter probable substrate-capture protein CbiN</fullName>
        <shortName evidence="10">ECF transporter S component CbiN</shortName>
    </alternativeName>
</protein>
<comment type="subunit">
    <text evidence="10">Forms an energy-coupling factor (ECF) transporter complex composed of an ATP-binding protein (A component, CbiO), a transmembrane protein (T component, CbiQ) and 2 possible substrate-capture proteins (S components, CbiM and CbiN) of unknown stoichimetry.</text>
</comment>
<reference evidence="11 14" key="1">
    <citation type="journal article" date="2015" name="Genome Announc.">
        <title>Complete Genome Sequence of the Nitrogen-Fixing and Solvent-Producing Clostridium pasteurianum DSM 525.</title>
        <authorList>
            <person name="Poehlein A."/>
            <person name="Grosse-Honebrink A."/>
            <person name="Zhang Y."/>
            <person name="Minton N.P."/>
            <person name="Daniel R."/>
        </authorList>
    </citation>
    <scope>NUCLEOTIDE SEQUENCE [LARGE SCALE GENOMIC DNA]</scope>
    <source>
        <strain evidence="11">DSM 525</strain>
        <strain evidence="14">DSM 525 / ATCC 6013</strain>
    </source>
</reference>
<evidence type="ECO:0000313" key="11">
    <source>
        <dbReference type="EMBL" id="AJA51336.1"/>
    </source>
</evidence>
<sequence>MEVKKSHMSLLKKNLILGVIVILIAVVPLIFVKGAEFGGSDDKAEAEITNIDKNYKPWFSSIWEPPSGEIESLLFSSQAALGAGVIGYYFGYQKGKISRKNESKKS</sequence>
<dbReference type="EMBL" id="JPGY02000001">
    <property type="protein sequence ID" value="KRU12657.1"/>
    <property type="molecule type" value="Genomic_DNA"/>
</dbReference>
<reference evidence="12" key="2">
    <citation type="submission" date="2015-10" db="EMBL/GenBank/DDBJ databases">
        <title>Improved Draft Genome Sequence of Clostridium pasteurianum Strain ATCC 6013 (DSM 525) Using a Hybrid Next-Generation Sequencing Approach.</title>
        <authorList>
            <person name="Pyne M.E."/>
            <person name="Utturkar S.M."/>
            <person name="Brown S.D."/>
            <person name="Moo-Young M."/>
            <person name="Chung D.A."/>
            <person name="Chou P.C."/>
        </authorList>
    </citation>
    <scope>NUCLEOTIDE SEQUENCE</scope>
    <source>
        <strain evidence="12">ATCC 6013</strain>
    </source>
</reference>
<feature type="transmembrane region" description="Helical" evidence="10">
    <location>
        <begin position="14"/>
        <end position="32"/>
    </location>
</feature>
<keyword evidence="14" id="KW-1185">Reference proteome</keyword>
<comment type="pathway">
    <text evidence="10">Cofactor biosynthesis; adenosylcobalamin biosynthesis.</text>
</comment>
<dbReference type="AlphaFoldDB" id="A0A0H3J615"/>
<dbReference type="KEGG" id="cpae:CPAST_c12480"/>
<dbReference type="eggNOG" id="COG1930">
    <property type="taxonomic scope" value="Bacteria"/>
</dbReference>
<keyword evidence="3 10" id="KW-1003">Cell membrane</keyword>
<dbReference type="GO" id="GO:0009236">
    <property type="term" value="P:cobalamin biosynthetic process"/>
    <property type="evidence" value="ECO:0007669"/>
    <property type="project" value="UniProtKB-UniRule"/>
</dbReference>
<dbReference type="PANTHER" id="PTHR38662">
    <property type="entry name" value="COBALT TRANSPORT PROTEIN CBIN"/>
    <property type="match status" value="1"/>
</dbReference>
<dbReference type="PANTHER" id="PTHR38662:SF1">
    <property type="entry name" value="COBALT TRANSPORT PROTEIN CBIN"/>
    <property type="match status" value="1"/>
</dbReference>
<evidence type="ECO:0000256" key="1">
    <source>
        <dbReference type="ARBA" id="ARBA00022426"/>
    </source>
</evidence>
<keyword evidence="1 10" id="KW-0171">Cobalt transport</keyword>
<evidence type="ECO:0000313" key="14">
    <source>
        <dbReference type="Proteomes" id="UP000030905"/>
    </source>
</evidence>
<keyword evidence="8 10" id="KW-0472">Membrane</keyword>
<dbReference type="Proteomes" id="UP000028042">
    <property type="component" value="Unassembled WGS sequence"/>
</dbReference>
<dbReference type="HAMAP" id="MF_00330">
    <property type="entry name" value="CbiN"/>
    <property type="match status" value="1"/>
</dbReference>
<dbReference type="GO" id="GO:0005886">
    <property type="term" value="C:plasma membrane"/>
    <property type="evidence" value="ECO:0007669"/>
    <property type="project" value="UniProtKB-SubCell"/>
</dbReference>
<evidence type="ECO:0000256" key="4">
    <source>
        <dbReference type="ARBA" id="ARBA00022573"/>
    </source>
</evidence>
<evidence type="ECO:0000256" key="2">
    <source>
        <dbReference type="ARBA" id="ARBA00022448"/>
    </source>
</evidence>
<keyword evidence="2 10" id="KW-0813">Transport</keyword>
<evidence type="ECO:0000256" key="10">
    <source>
        <dbReference type="HAMAP-Rule" id="MF_00330"/>
    </source>
</evidence>
<dbReference type="KEGG" id="cpat:CLPA_c12480"/>
<evidence type="ECO:0000256" key="5">
    <source>
        <dbReference type="ARBA" id="ARBA00022692"/>
    </source>
</evidence>
<evidence type="ECO:0000256" key="7">
    <source>
        <dbReference type="ARBA" id="ARBA00023065"/>
    </source>
</evidence>
<dbReference type="PATRIC" id="fig|1262449.3.peg.2668"/>
<keyword evidence="6 10" id="KW-1133">Transmembrane helix</keyword>
<evidence type="ECO:0000313" key="12">
    <source>
        <dbReference type="EMBL" id="KRU12657.1"/>
    </source>
</evidence>
<dbReference type="EMBL" id="CP009268">
    <property type="protein sequence ID" value="AJA51336.1"/>
    <property type="molecule type" value="Genomic_DNA"/>
</dbReference>
<evidence type="ECO:0000313" key="13">
    <source>
        <dbReference type="Proteomes" id="UP000028042"/>
    </source>
</evidence>
<feature type="transmembrane region" description="Helical" evidence="10">
    <location>
        <begin position="73"/>
        <end position="91"/>
    </location>
</feature>
<dbReference type="Pfam" id="PF02553">
    <property type="entry name" value="CbiN"/>
    <property type="match status" value="1"/>
</dbReference>
<comment type="similarity">
    <text evidence="10">Belongs to the CbiN family.</text>
</comment>
<reference evidence="12 13" key="3">
    <citation type="journal article" name="Genome Announc.">
        <title>Improved Draft Genome Sequence of Clostridium pasteurianum Strain ATCC 6013 (DSM 525) Using a Hybrid Next-Generation Sequencing Approach.</title>
        <authorList>
            <person name="Pyne M.E."/>
            <person name="Utturkar S."/>
            <person name="Brown S.D."/>
            <person name="Moo-Young M."/>
            <person name="Chung D.A."/>
            <person name="Chou C.P."/>
        </authorList>
    </citation>
    <scope>NUCLEOTIDE SEQUENCE [LARGE SCALE GENOMIC DNA]</scope>
    <source>
        <strain evidence="12 13">ATCC 6013</strain>
    </source>
</reference>
<evidence type="ECO:0000256" key="3">
    <source>
        <dbReference type="ARBA" id="ARBA00022475"/>
    </source>
</evidence>
<evidence type="ECO:0000256" key="8">
    <source>
        <dbReference type="ARBA" id="ARBA00023136"/>
    </source>
</evidence>
<dbReference type="Proteomes" id="UP000030905">
    <property type="component" value="Chromosome"/>
</dbReference>
<keyword evidence="4 10" id="KW-0169">Cobalamin biosynthesis</keyword>
<evidence type="ECO:0000256" key="6">
    <source>
        <dbReference type="ARBA" id="ARBA00022989"/>
    </source>
</evidence>
<dbReference type="NCBIfam" id="TIGR01165">
    <property type="entry name" value="cbiN"/>
    <property type="match status" value="1"/>
</dbReference>
<dbReference type="GO" id="GO:0015087">
    <property type="term" value="F:cobalt ion transmembrane transporter activity"/>
    <property type="evidence" value="ECO:0007669"/>
    <property type="project" value="UniProtKB-UniRule"/>
</dbReference>
<name>A0A0H3J615_CLOPA</name>